<keyword evidence="1" id="KW-0175">Coiled coil</keyword>
<dbReference type="AlphaFoldDB" id="A0A7S3CQG7"/>
<reference evidence="3" key="1">
    <citation type="submission" date="2021-01" db="EMBL/GenBank/DDBJ databases">
        <authorList>
            <person name="Corre E."/>
            <person name="Pelletier E."/>
            <person name="Niang G."/>
            <person name="Scheremetjew M."/>
            <person name="Finn R."/>
            <person name="Kale V."/>
            <person name="Holt S."/>
            <person name="Cochrane G."/>
            <person name="Meng A."/>
            <person name="Brown T."/>
            <person name="Cohen L."/>
        </authorList>
    </citation>
    <scope>NUCLEOTIDE SEQUENCE</scope>
    <source>
        <strain evidence="3">Ras09</strain>
    </source>
</reference>
<feature type="region of interest" description="Disordered" evidence="2">
    <location>
        <begin position="261"/>
        <end position="293"/>
    </location>
</feature>
<feature type="compositionally biased region" description="Acidic residues" evidence="2">
    <location>
        <begin position="262"/>
        <end position="275"/>
    </location>
</feature>
<dbReference type="EMBL" id="HBIA01009013">
    <property type="protein sequence ID" value="CAE0232895.1"/>
    <property type="molecule type" value="Transcribed_RNA"/>
</dbReference>
<sequence>MKARRCIMKRGSFDKYLLNTHPKHIGSNFGIYLRNQLLLKLKDPSTYRYQYIPGTAHIRKSSKKTKRWDYRNIPRMFVPAHIRSTVDETQFYIKAPHDYSRYELERLDLGLIEEDEDQPKKDILTIENEYIEEMGLTREEFDKLDKEKLARETDLFKENLAQIKSLQPFRIAIFKKYWKRFRYNKQRREYLVELLDGADQQIEKYMGDEFVSWRDEIEGARQFLEEVQVKEKAEEEIVKKKAEQARKRLTKKERILTQEVYVPEEDEDDDDDMDLEPGTYKRKKKKNIQTYKD</sequence>
<accession>A0A7S3CQG7</accession>
<gene>
    <name evidence="3" type="ORF">SRAS04492_LOCUS4693</name>
</gene>
<protein>
    <submittedName>
        <fullName evidence="3">Uncharacterized protein</fullName>
    </submittedName>
</protein>
<name>A0A7S3CQG7_9SPIT</name>
<evidence type="ECO:0000256" key="2">
    <source>
        <dbReference type="SAM" id="MobiDB-lite"/>
    </source>
</evidence>
<evidence type="ECO:0000313" key="3">
    <source>
        <dbReference type="EMBL" id="CAE0232895.1"/>
    </source>
</evidence>
<evidence type="ECO:0000256" key="1">
    <source>
        <dbReference type="SAM" id="Coils"/>
    </source>
</evidence>
<organism evidence="3">
    <name type="scientific">Strombidium rassoulzadegani</name>
    <dbReference type="NCBI Taxonomy" id="1082188"/>
    <lineage>
        <taxon>Eukaryota</taxon>
        <taxon>Sar</taxon>
        <taxon>Alveolata</taxon>
        <taxon>Ciliophora</taxon>
        <taxon>Intramacronucleata</taxon>
        <taxon>Spirotrichea</taxon>
        <taxon>Oligotrichia</taxon>
        <taxon>Strombidiidae</taxon>
        <taxon>Strombidium</taxon>
    </lineage>
</organism>
<feature type="coiled-coil region" evidence="1">
    <location>
        <begin position="230"/>
        <end position="259"/>
    </location>
</feature>
<proteinExistence type="predicted"/>